<evidence type="ECO:0000256" key="1">
    <source>
        <dbReference type="SAM" id="MobiDB-lite"/>
    </source>
</evidence>
<reference evidence="2 3" key="1">
    <citation type="submission" date="2013-11" db="EMBL/GenBank/DDBJ databases">
        <title>Genome sequencing of Stegodyphus mimosarum.</title>
        <authorList>
            <person name="Bechsgaard J."/>
        </authorList>
    </citation>
    <scope>NUCLEOTIDE SEQUENCE [LARGE SCALE GENOMIC DNA]</scope>
</reference>
<feature type="non-terminal residue" evidence="2">
    <location>
        <position position="444"/>
    </location>
</feature>
<protein>
    <submittedName>
        <fullName evidence="2">Uncharacterized protein</fullName>
    </submittedName>
</protein>
<evidence type="ECO:0000313" key="2">
    <source>
        <dbReference type="EMBL" id="KFM73968.1"/>
    </source>
</evidence>
<keyword evidence="3" id="KW-1185">Reference proteome</keyword>
<proteinExistence type="predicted"/>
<organism evidence="2 3">
    <name type="scientific">Stegodyphus mimosarum</name>
    <name type="common">African social velvet spider</name>
    <dbReference type="NCBI Taxonomy" id="407821"/>
    <lineage>
        <taxon>Eukaryota</taxon>
        <taxon>Metazoa</taxon>
        <taxon>Ecdysozoa</taxon>
        <taxon>Arthropoda</taxon>
        <taxon>Chelicerata</taxon>
        <taxon>Arachnida</taxon>
        <taxon>Araneae</taxon>
        <taxon>Araneomorphae</taxon>
        <taxon>Entelegynae</taxon>
        <taxon>Eresoidea</taxon>
        <taxon>Eresidae</taxon>
        <taxon>Stegodyphus</taxon>
    </lineage>
</organism>
<feature type="compositionally biased region" description="Polar residues" evidence="1">
    <location>
        <begin position="228"/>
        <end position="244"/>
    </location>
</feature>
<dbReference type="EMBL" id="KK118839">
    <property type="protein sequence ID" value="KFM73968.1"/>
    <property type="molecule type" value="Genomic_DNA"/>
</dbReference>
<sequence>MKEPYHEIFAFKGSDGELQRIHYAVDARGVRANIHSNAVYPFQKSPNGPILYNPTSYEWRETFNTPKQSSSQNIQQTPVVGKVENISVTGNDENTEHSEDISNRPTLDSFQLQGSVKTPLLNIIAPALQQKTVKYIPDQFHRELKSLLSALSFKGESGNSVNQEPGILNSKETTASEKRQIQKDIGNNGTQPQITATVLDSDVKSISNSSLTMNVQELRDVLEKNLESKNSSEQMQPTQKNQGSLVKPSPYIERIRPTVLIPYSNGTAFATSIQDVSDPKLILQPEMKKEEKAFPLSYTEFNSHSLLKSPMSTIFDTSSENGQYYHYVMNLGKNIDKNSLKRAKFYSTGNGLLKILNETGFALFIDQAKAFKEHKEDTLPPKSLTTTNVPHNFVTETPQNNEMSTIQSNAGSLNSETVTEQYLSTTENFIEKIFHKEEINNLTE</sequence>
<dbReference type="OrthoDB" id="6437938at2759"/>
<gene>
    <name evidence="2" type="ORF">X975_09661</name>
</gene>
<dbReference type="AlphaFoldDB" id="A0A087U9C9"/>
<accession>A0A087U9C9</accession>
<dbReference type="Proteomes" id="UP000054359">
    <property type="component" value="Unassembled WGS sequence"/>
</dbReference>
<evidence type="ECO:0000313" key="3">
    <source>
        <dbReference type="Proteomes" id="UP000054359"/>
    </source>
</evidence>
<feature type="region of interest" description="Disordered" evidence="1">
    <location>
        <begin position="227"/>
        <end position="247"/>
    </location>
</feature>
<name>A0A087U9C9_STEMI</name>